<feature type="region of interest" description="Disordered" evidence="1">
    <location>
        <begin position="109"/>
        <end position="128"/>
    </location>
</feature>
<feature type="compositionally biased region" description="Basic and acidic residues" evidence="1">
    <location>
        <begin position="116"/>
        <end position="128"/>
    </location>
</feature>
<evidence type="ECO:0000256" key="1">
    <source>
        <dbReference type="SAM" id="MobiDB-lite"/>
    </source>
</evidence>
<keyword evidence="2" id="KW-1133">Transmembrane helix</keyword>
<dbReference type="AlphaFoldDB" id="A0A855XCC2"/>
<gene>
    <name evidence="3" type="ORF">DKZ22_05460</name>
</gene>
<dbReference type="EMBL" id="QGHT01000018">
    <property type="protein sequence ID" value="PWT41831.1"/>
    <property type="molecule type" value="Genomic_DNA"/>
</dbReference>
<dbReference type="InterPro" id="IPR010026">
    <property type="entry name" value="Phage_holin_LL-H"/>
</dbReference>
<organism evidence="3 4">
    <name type="scientific">Limosilactobacillus reuteri</name>
    <name type="common">Lactobacillus reuteri</name>
    <dbReference type="NCBI Taxonomy" id="1598"/>
    <lineage>
        <taxon>Bacteria</taxon>
        <taxon>Bacillati</taxon>
        <taxon>Bacillota</taxon>
        <taxon>Bacilli</taxon>
        <taxon>Lactobacillales</taxon>
        <taxon>Lactobacillaceae</taxon>
        <taxon>Limosilactobacillus</taxon>
    </lineage>
</organism>
<name>A0A855XCC2_LIMRT</name>
<evidence type="ECO:0000313" key="3">
    <source>
        <dbReference type="EMBL" id="PWT41831.1"/>
    </source>
</evidence>
<keyword evidence="2" id="KW-0812">Transmembrane</keyword>
<dbReference type="RefSeq" id="WP_109885246.1">
    <property type="nucleotide sequence ID" value="NZ_QGHR01000011.1"/>
</dbReference>
<dbReference type="Proteomes" id="UP000245980">
    <property type="component" value="Unassembled WGS sequence"/>
</dbReference>
<evidence type="ECO:0008006" key="5">
    <source>
        <dbReference type="Google" id="ProtNLM"/>
    </source>
</evidence>
<protein>
    <recommendedName>
        <fullName evidence="5">Phage holin</fullName>
    </recommendedName>
</protein>
<dbReference type="Pfam" id="PF09682">
    <property type="entry name" value="Phage_holin_6_1"/>
    <property type="match status" value="1"/>
</dbReference>
<keyword evidence="2" id="KW-0472">Membrane</keyword>
<feature type="transmembrane region" description="Helical" evidence="2">
    <location>
        <begin position="7"/>
        <end position="27"/>
    </location>
</feature>
<evidence type="ECO:0000313" key="4">
    <source>
        <dbReference type="Proteomes" id="UP000245980"/>
    </source>
</evidence>
<sequence>MKTLNDIINWIIQSGLLVWLFYFGFAIGKPFVESKIKHAKTTQEKEAWTLLQQVSMTVVNSLVGKDMTGQAKFVEAVTQVQAYLENKGLNVDMKQVQAAVQSAYELSTLTPTVDPNDNKPDTPKKTDPVLEAIQTAPNRANKLMLDKGEVTGEVKG</sequence>
<comment type="caution">
    <text evidence="3">The sequence shown here is derived from an EMBL/GenBank/DDBJ whole genome shotgun (WGS) entry which is preliminary data.</text>
</comment>
<proteinExistence type="predicted"/>
<reference evidence="3 4" key="1">
    <citation type="journal article" date="2018" name="Front. Microbiol.">
        <title>Comparative Genomics of the Herbivore Gut Symbiont Lactobacillus reuteri Reveals Genetic Diversity and Lifestyle Adaptation.</title>
        <authorList>
            <person name="Zhao J."/>
        </authorList>
    </citation>
    <scope>NUCLEOTIDE SEQUENCE [LARGE SCALE GENOMIC DNA]</scope>
    <source>
        <strain evidence="3 4">LR10</strain>
    </source>
</reference>
<accession>A0A855XCC2</accession>
<evidence type="ECO:0000256" key="2">
    <source>
        <dbReference type="SAM" id="Phobius"/>
    </source>
</evidence>